<accession>A0A0D0DVS8</accession>
<organism evidence="1 2">
    <name type="scientific">Paxillus rubicundulus Ve08.2h10</name>
    <dbReference type="NCBI Taxonomy" id="930991"/>
    <lineage>
        <taxon>Eukaryota</taxon>
        <taxon>Fungi</taxon>
        <taxon>Dikarya</taxon>
        <taxon>Basidiomycota</taxon>
        <taxon>Agaricomycotina</taxon>
        <taxon>Agaricomycetes</taxon>
        <taxon>Agaricomycetidae</taxon>
        <taxon>Boletales</taxon>
        <taxon>Paxilineae</taxon>
        <taxon>Paxillaceae</taxon>
        <taxon>Paxillus</taxon>
    </lineage>
</organism>
<dbReference type="Proteomes" id="UP000054538">
    <property type="component" value="Unassembled WGS sequence"/>
</dbReference>
<evidence type="ECO:0000313" key="1">
    <source>
        <dbReference type="EMBL" id="KIK93716.1"/>
    </source>
</evidence>
<feature type="non-terminal residue" evidence="1">
    <location>
        <position position="1"/>
    </location>
</feature>
<reference evidence="1 2" key="1">
    <citation type="submission" date="2014-04" db="EMBL/GenBank/DDBJ databases">
        <authorList>
            <consortium name="DOE Joint Genome Institute"/>
            <person name="Kuo A."/>
            <person name="Kohler A."/>
            <person name="Jargeat P."/>
            <person name="Nagy L.G."/>
            <person name="Floudas D."/>
            <person name="Copeland A."/>
            <person name="Barry K.W."/>
            <person name="Cichocki N."/>
            <person name="Veneault-Fourrey C."/>
            <person name="LaButti K."/>
            <person name="Lindquist E.A."/>
            <person name="Lipzen A."/>
            <person name="Lundell T."/>
            <person name="Morin E."/>
            <person name="Murat C."/>
            <person name="Sun H."/>
            <person name="Tunlid A."/>
            <person name="Henrissat B."/>
            <person name="Grigoriev I.V."/>
            <person name="Hibbett D.S."/>
            <person name="Martin F."/>
            <person name="Nordberg H.P."/>
            <person name="Cantor M.N."/>
            <person name="Hua S.X."/>
        </authorList>
    </citation>
    <scope>NUCLEOTIDE SEQUENCE [LARGE SCALE GENOMIC DNA]</scope>
    <source>
        <strain evidence="1 2">Ve08.2h10</strain>
    </source>
</reference>
<dbReference type="InParanoid" id="A0A0D0DVS8"/>
<dbReference type="HOGENOM" id="CLU_033557_0_0_1"/>
<keyword evidence="2" id="KW-1185">Reference proteome</keyword>
<protein>
    <submittedName>
        <fullName evidence="1">Uncharacterized protein</fullName>
    </submittedName>
</protein>
<name>A0A0D0DVS8_9AGAM</name>
<proteinExistence type="predicted"/>
<dbReference type="OrthoDB" id="2681472at2759"/>
<reference evidence="2" key="2">
    <citation type="submission" date="2015-01" db="EMBL/GenBank/DDBJ databases">
        <title>Evolutionary Origins and Diversification of the Mycorrhizal Mutualists.</title>
        <authorList>
            <consortium name="DOE Joint Genome Institute"/>
            <consortium name="Mycorrhizal Genomics Consortium"/>
            <person name="Kohler A."/>
            <person name="Kuo A."/>
            <person name="Nagy L.G."/>
            <person name="Floudas D."/>
            <person name="Copeland A."/>
            <person name="Barry K.W."/>
            <person name="Cichocki N."/>
            <person name="Veneault-Fourrey C."/>
            <person name="LaButti K."/>
            <person name="Lindquist E.A."/>
            <person name="Lipzen A."/>
            <person name="Lundell T."/>
            <person name="Morin E."/>
            <person name="Murat C."/>
            <person name="Riley R."/>
            <person name="Ohm R."/>
            <person name="Sun H."/>
            <person name="Tunlid A."/>
            <person name="Henrissat B."/>
            <person name="Grigoriev I.V."/>
            <person name="Hibbett D.S."/>
            <person name="Martin F."/>
        </authorList>
    </citation>
    <scope>NUCLEOTIDE SEQUENCE [LARGE SCALE GENOMIC DNA]</scope>
    <source>
        <strain evidence="2">Ve08.2h10</strain>
    </source>
</reference>
<dbReference type="AlphaFoldDB" id="A0A0D0DVS8"/>
<sequence length="231" mass="25445">SFNVTNKALFLHPVHKALAKAASKFLPLDINSLTPVILLQTLSDLSSARTHSPTTTTILTVSAPMTPVHCVPERSTSPPVPSPSQLMQFLKYAEMELHIENATMFERRLAGQHIGPDILPEIKDKILAVEIGILVGNIICLKKGSINWWKGPNAKSPTHPPQKMVAYERYHNGGGCHFTRPLMIAGDGNDDGPKDYDLWYQSTDHSAWLPVPKGYIICEDGNDDGLDALFK</sequence>
<dbReference type="EMBL" id="KN825162">
    <property type="protein sequence ID" value="KIK93716.1"/>
    <property type="molecule type" value="Genomic_DNA"/>
</dbReference>
<evidence type="ECO:0000313" key="2">
    <source>
        <dbReference type="Proteomes" id="UP000054538"/>
    </source>
</evidence>
<gene>
    <name evidence="1" type="ORF">PAXRUDRAFT_144441</name>
</gene>